<dbReference type="EMBL" id="JACOPD010000009">
    <property type="protein sequence ID" value="MBC5681648.1"/>
    <property type="molecule type" value="Genomic_DNA"/>
</dbReference>
<evidence type="ECO:0000259" key="4">
    <source>
        <dbReference type="Pfam" id="PF17853"/>
    </source>
</evidence>
<dbReference type="InterPro" id="IPR042070">
    <property type="entry name" value="PucR_C-HTH_sf"/>
</dbReference>
<dbReference type="InterPro" id="IPR051448">
    <property type="entry name" value="CdaR-like_regulators"/>
</dbReference>
<protein>
    <submittedName>
        <fullName evidence="5">PucR family transcriptional regulator ligand-binding domain-containing protein</fullName>
    </submittedName>
</protein>
<evidence type="ECO:0000256" key="1">
    <source>
        <dbReference type="ARBA" id="ARBA00006754"/>
    </source>
</evidence>
<dbReference type="Gene3D" id="1.10.10.2840">
    <property type="entry name" value="PucR C-terminal helix-turn-helix domain"/>
    <property type="match status" value="1"/>
</dbReference>
<proteinExistence type="inferred from homology"/>
<dbReference type="PANTHER" id="PTHR33744:SF1">
    <property type="entry name" value="DNA-BINDING TRANSCRIPTIONAL ACTIVATOR ADER"/>
    <property type="match status" value="1"/>
</dbReference>
<dbReference type="Pfam" id="PF17853">
    <property type="entry name" value="GGDEF_2"/>
    <property type="match status" value="1"/>
</dbReference>
<gene>
    <name evidence="5" type="ORF">H8S01_11860</name>
</gene>
<dbReference type="RefSeq" id="WP_186837304.1">
    <property type="nucleotide sequence ID" value="NZ_JACOPD010000009.1"/>
</dbReference>
<evidence type="ECO:0000313" key="5">
    <source>
        <dbReference type="EMBL" id="MBC5681648.1"/>
    </source>
</evidence>
<reference evidence="5 6" key="1">
    <citation type="submission" date="2020-08" db="EMBL/GenBank/DDBJ databases">
        <title>Genome public.</title>
        <authorList>
            <person name="Liu C."/>
            <person name="Sun Q."/>
        </authorList>
    </citation>
    <scope>NUCLEOTIDE SEQUENCE [LARGE SCALE GENOMIC DNA]</scope>
    <source>
        <strain evidence="5 6">NSJ-43</strain>
    </source>
</reference>
<dbReference type="PANTHER" id="PTHR33744">
    <property type="entry name" value="CARBOHYDRATE DIACID REGULATOR"/>
    <property type="match status" value="1"/>
</dbReference>
<dbReference type="InterPro" id="IPR041522">
    <property type="entry name" value="CdaR_GGDEF"/>
</dbReference>
<evidence type="ECO:0000259" key="2">
    <source>
        <dbReference type="Pfam" id="PF07905"/>
    </source>
</evidence>
<feature type="domain" description="CdaR GGDEF-like" evidence="4">
    <location>
        <begin position="170"/>
        <end position="278"/>
    </location>
</feature>
<dbReference type="InterPro" id="IPR025736">
    <property type="entry name" value="PucR_C-HTH_dom"/>
</dbReference>
<dbReference type="Pfam" id="PF07905">
    <property type="entry name" value="PucR"/>
    <property type="match status" value="1"/>
</dbReference>
<feature type="domain" description="Purine catabolism PurC-like" evidence="2">
    <location>
        <begin position="6"/>
        <end position="123"/>
    </location>
</feature>
<dbReference type="Proteomes" id="UP000628463">
    <property type="component" value="Unassembled WGS sequence"/>
</dbReference>
<evidence type="ECO:0000259" key="3">
    <source>
        <dbReference type="Pfam" id="PF13556"/>
    </source>
</evidence>
<evidence type="ECO:0000313" key="6">
    <source>
        <dbReference type="Proteomes" id="UP000628463"/>
    </source>
</evidence>
<comment type="similarity">
    <text evidence="1">Belongs to the CdaR family.</text>
</comment>
<accession>A0ABR7G3N0</accession>
<organism evidence="5 6">
    <name type="scientific">Lachnospira hominis</name>
    <name type="common">ex Liu et al. 2021</name>
    <dbReference type="NCBI Taxonomy" id="2763051"/>
    <lineage>
        <taxon>Bacteria</taxon>
        <taxon>Bacillati</taxon>
        <taxon>Bacillota</taxon>
        <taxon>Clostridia</taxon>
        <taxon>Lachnospirales</taxon>
        <taxon>Lachnospiraceae</taxon>
        <taxon>Lachnospira</taxon>
    </lineage>
</organism>
<keyword evidence="6" id="KW-1185">Reference proteome</keyword>
<sequence>MIYVRDLLKLDTFKDFELVSGENGLDRGVSWPNVAQTVSIREWLVGGDVILMSGVGLKITDEFLTDIVIQAADGRAACIIMLINPEHIASIPQAAIDEAVKRGFAVFAAPWETKLSRVIGSVSMLVSNDRLEERMHSEFLDRLLSGEINHDDSAYRQSMEKYGLLGKKAVAVIDYKFDEKYLQTENQAYHNDRVMRKMISLFERYFGKINYLNQYNRQAFIISADNTEEKDIVNTIRTIYNIFIKENKHVHVRIGIGEIAQGLEGLKKSYDQSRIARKTINKSGVMFYKELGIYQLLFYIDDTSKIDDYVKEILNPLFIYDKKNNQNLIDTLREYLKCGQNVSQASQNLYIHRNTMIKRVEKIEEQLGCSIKNAEVTNQLYNAVKIYDLFLKK</sequence>
<dbReference type="InterPro" id="IPR012914">
    <property type="entry name" value="PucR_dom"/>
</dbReference>
<comment type="caution">
    <text evidence="5">The sequence shown here is derived from an EMBL/GenBank/DDBJ whole genome shotgun (WGS) entry which is preliminary data.</text>
</comment>
<feature type="domain" description="PucR C-terminal helix-turn-helix" evidence="3">
    <location>
        <begin position="328"/>
        <end position="386"/>
    </location>
</feature>
<dbReference type="Pfam" id="PF13556">
    <property type="entry name" value="HTH_30"/>
    <property type="match status" value="1"/>
</dbReference>
<name>A0ABR7G3N0_9FIRM</name>